<feature type="coiled-coil region" evidence="1">
    <location>
        <begin position="114"/>
        <end position="148"/>
    </location>
</feature>
<proteinExistence type="predicted"/>
<gene>
    <name evidence="2" type="ORF">AKO1_004320</name>
</gene>
<evidence type="ECO:0000256" key="1">
    <source>
        <dbReference type="SAM" id="Coils"/>
    </source>
</evidence>
<accession>A0AAW2Z7S3</accession>
<evidence type="ECO:0000313" key="2">
    <source>
        <dbReference type="EMBL" id="KAL0485191.1"/>
    </source>
</evidence>
<keyword evidence="1" id="KW-0175">Coiled coil</keyword>
<protein>
    <submittedName>
        <fullName evidence="2">Uncharacterized protein</fullName>
    </submittedName>
</protein>
<reference evidence="2 3" key="1">
    <citation type="submission" date="2024-03" db="EMBL/GenBank/DDBJ databases">
        <title>The Acrasis kona genome and developmental transcriptomes reveal deep origins of eukaryotic multicellular pathways.</title>
        <authorList>
            <person name="Sheikh S."/>
            <person name="Fu C.-J."/>
            <person name="Brown M.W."/>
            <person name="Baldauf S.L."/>
        </authorList>
    </citation>
    <scope>NUCLEOTIDE SEQUENCE [LARGE SCALE GENOMIC DNA]</scope>
    <source>
        <strain evidence="2 3">ATCC MYA-3509</strain>
    </source>
</reference>
<comment type="caution">
    <text evidence="2">The sequence shown here is derived from an EMBL/GenBank/DDBJ whole genome shotgun (WGS) entry which is preliminary data.</text>
</comment>
<feature type="coiled-coil region" evidence="1">
    <location>
        <begin position="268"/>
        <end position="302"/>
    </location>
</feature>
<dbReference type="AlphaFoldDB" id="A0AAW2Z7S3"/>
<feature type="coiled-coil region" evidence="1">
    <location>
        <begin position="328"/>
        <end position="418"/>
    </location>
</feature>
<feature type="coiled-coil region" evidence="1">
    <location>
        <begin position="184"/>
        <end position="239"/>
    </location>
</feature>
<organism evidence="2 3">
    <name type="scientific">Acrasis kona</name>
    <dbReference type="NCBI Taxonomy" id="1008807"/>
    <lineage>
        <taxon>Eukaryota</taxon>
        <taxon>Discoba</taxon>
        <taxon>Heterolobosea</taxon>
        <taxon>Tetramitia</taxon>
        <taxon>Eutetramitia</taxon>
        <taxon>Acrasidae</taxon>
        <taxon>Acrasis</taxon>
    </lineage>
</organism>
<feature type="coiled-coil region" evidence="1">
    <location>
        <begin position="542"/>
        <end position="569"/>
    </location>
</feature>
<dbReference type="EMBL" id="JAOPGA020001113">
    <property type="protein sequence ID" value="KAL0485191.1"/>
    <property type="molecule type" value="Genomic_DNA"/>
</dbReference>
<sequence length="610" mass="71228">MEQLYIDQSEYLVDAEIHSFVTNTFNNIYSASTLSQHEQIHSLQSKINHLGLLYEASEMEAYESSELLKQKESQINHLQQHGLELKDELTYQESRLKELQEFSLLEKRLYESCELTLNEELKKSKQELMEVKNQFEQAQIKMNAIYNDKCELEEICVNLESQMIHLKQDLKQTGAECFNMTQSNQQLQTKVAQLENHILDANQHIEHLQQETQQKSNACSSLEQQVKNQELQITNLQSQSLVKDSEISTTTRELQNKSDRLEEQSIMIRDCKLRISDLETVLESQEETNTRLTTQIQEQSRTHEREVNRYEQSRISIQSELDARIRLLGQYQTEMASLKKNMEQREMERQQLQSTNQSKEAELIDSQIKIQQLTNNLNQLSNRNQLLESEKNQSDQNVHELNQLVESMKLELRGASNDLSLSRSLYEETAKELTYMQIRERQVFTKFQHKHTEFVAMIDKHKTEVLQQNLIIGKLNFQNELLQCQVEVLCAEKKKVSGMSEAELKVIANADGMSAELHSLKNQYELMVAERQNYAKTQHVLLSQSRDRIKKLKNNLRDSETEVKFLEGIIDRVRDSLLQHGDLSSDLKRIRDELCTMSGNVENNESNDHV</sequence>
<evidence type="ECO:0000313" key="3">
    <source>
        <dbReference type="Proteomes" id="UP001431209"/>
    </source>
</evidence>
<name>A0AAW2Z7S3_9EUKA</name>
<dbReference type="Proteomes" id="UP001431209">
    <property type="component" value="Unassembled WGS sequence"/>
</dbReference>
<keyword evidence="3" id="KW-1185">Reference proteome</keyword>